<dbReference type="Proteomes" id="UP001143330">
    <property type="component" value="Unassembled WGS sequence"/>
</dbReference>
<evidence type="ECO:0000259" key="2">
    <source>
        <dbReference type="Pfam" id="PF02657"/>
    </source>
</evidence>
<feature type="domain" description="Fe-S metabolism associated" evidence="2">
    <location>
        <begin position="27"/>
        <end position="150"/>
    </location>
</feature>
<dbReference type="PANTHER" id="PTHR43597">
    <property type="entry name" value="SULFUR ACCEPTOR PROTEIN CSDE"/>
    <property type="match status" value="1"/>
</dbReference>
<dbReference type="SUPFAM" id="SSF82649">
    <property type="entry name" value="SufE/NifU"/>
    <property type="match status" value="1"/>
</dbReference>
<reference evidence="3" key="1">
    <citation type="journal article" date="2014" name="Int. J. Syst. Evol. Microbiol.">
        <title>Complete genome sequence of Corynebacterium casei LMG S-19264T (=DSM 44701T), isolated from a smear-ripened cheese.</title>
        <authorList>
            <consortium name="US DOE Joint Genome Institute (JGI-PGF)"/>
            <person name="Walter F."/>
            <person name="Albersmeier A."/>
            <person name="Kalinowski J."/>
            <person name="Ruckert C."/>
        </authorList>
    </citation>
    <scope>NUCLEOTIDE SEQUENCE</scope>
    <source>
        <strain evidence="3">VKM B-2789</strain>
    </source>
</reference>
<dbReference type="Pfam" id="PF02657">
    <property type="entry name" value="SufE"/>
    <property type="match status" value="1"/>
</dbReference>
<dbReference type="EMBL" id="BSFM01000014">
    <property type="protein sequence ID" value="GLK84947.1"/>
    <property type="molecule type" value="Genomic_DNA"/>
</dbReference>
<dbReference type="InterPro" id="IPR003808">
    <property type="entry name" value="Fe-S_metab-assoc_dom"/>
</dbReference>
<accession>A0A9W6JXG5</accession>
<keyword evidence="4" id="KW-1185">Reference proteome</keyword>
<evidence type="ECO:0000256" key="1">
    <source>
        <dbReference type="ARBA" id="ARBA00010282"/>
    </source>
</evidence>
<dbReference type="AlphaFoldDB" id="A0A9W6JXG5"/>
<name>A0A9W6JXG5_9HYPH</name>
<dbReference type="PANTHER" id="PTHR43597:SF5">
    <property type="entry name" value="SUFE-LIKE PROTEIN 2, CHLOROPLASTIC"/>
    <property type="match status" value="1"/>
</dbReference>
<proteinExistence type="inferred from homology"/>
<comment type="similarity">
    <text evidence="1">Belongs to the SufE family.</text>
</comment>
<comment type="caution">
    <text evidence="3">The sequence shown here is derived from an EMBL/GenBank/DDBJ whole genome shotgun (WGS) entry which is preliminary data.</text>
</comment>
<dbReference type="Gene3D" id="3.90.1010.10">
    <property type="match status" value="1"/>
</dbReference>
<gene>
    <name evidence="3" type="ORF">GCM10017653_30170</name>
</gene>
<evidence type="ECO:0000313" key="3">
    <source>
        <dbReference type="EMBL" id="GLK84947.1"/>
    </source>
</evidence>
<organism evidence="3 4">
    <name type="scientific">Ancylobacter defluvii</name>
    <dbReference type="NCBI Taxonomy" id="1282440"/>
    <lineage>
        <taxon>Bacteria</taxon>
        <taxon>Pseudomonadati</taxon>
        <taxon>Pseudomonadota</taxon>
        <taxon>Alphaproteobacteria</taxon>
        <taxon>Hyphomicrobiales</taxon>
        <taxon>Xanthobacteraceae</taxon>
        <taxon>Ancylobacter</taxon>
    </lineage>
</organism>
<evidence type="ECO:0000313" key="4">
    <source>
        <dbReference type="Proteomes" id="UP001143330"/>
    </source>
</evidence>
<protein>
    <submittedName>
        <fullName evidence="3">Cysteine desulfurization protein SufE</fullName>
    </submittedName>
</protein>
<sequence>MRSGRSPPYMRVEGRSDMAMSIDDIIDDFELLDSWDDRYRFLIELGRKLPPFPEAERSETTKVQGCTSQVWLVSGMAETADGPRLTFVGDSDAHIVRGLIAILLALYSDKPARDILAIDPAAVFNRIGLREHLTPQRSNGLRSMVERIRADARGALAAV</sequence>
<reference evidence="3" key="2">
    <citation type="submission" date="2023-01" db="EMBL/GenBank/DDBJ databases">
        <authorList>
            <person name="Sun Q."/>
            <person name="Evtushenko L."/>
        </authorList>
    </citation>
    <scope>NUCLEOTIDE SEQUENCE</scope>
    <source>
        <strain evidence="3">VKM B-2789</strain>
    </source>
</reference>